<sequence length="260" mass="28823">MDYHQMSYTSEKAYFLAFRTHLRVLILVLVWSTPSLPAVAGVHVEVAAKPRIVNLQGKTNWSAKRVVSVADLAWYGCGDLGSTCMYRPDSYIGWQVNSENVAYSSNAVHTSVCTPTREPADVTNATLELMRAMDSEPDYTNPVDPQSYWSISGVLETCDAKHWVYGNGGGIGTDTISVDMCDRGDSGTQHRNGNRTAGRGHKCQNRMQWGGAYDRAGQRRGVTNCNSRKGADGVDKGSFALIYCSCRRYYAHRRNGDCRR</sequence>
<dbReference type="KEGG" id="sry:M621_06770"/>
<name>S4YQ30_SERPL</name>
<protein>
    <submittedName>
        <fullName evidence="1">Uncharacterized protein</fullName>
    </submittedName>
</protein>
<proteinExistence type="predicted"/>
<dbReference type="HOGENOM" id="CLU_1069169_0_0_6"/>
<dbReference type="Proteomes" id="UP000014900">
    <property type="component" value="Chromosome"/>
</dbReference>
<gene>
    <name evidence="1" type="ORF">M621_06770</name>
</gene>
<accession>S4YQ30</accession>
<dbReference type="AlphaFoldDB" id="S4YQ30"/>
<evidence type="ECO:0000313" key="1">
    <source>
        <dbReference type="EMBL" id="AGP46879.1"/>
    </source>
</evidence>
<organism evidence="1 2">
    <name type="scientific">Serratia plymuthica S13</name>
    <dbReference type="NCBI Taxonomy" id="1348660"/>
    <lineage>
        <taxon>Bacteria</taxon>
        <taxon>Pseudomonadati</taxon>
        <taxon>Pseudomonadota</taxon>
        <taxon>Gammaproteobacteria</taxon>
        <taxon>Enterobacterales</taxon>
        <taxon>Yersiniaceae</taxon>
        <taxon>Serratia</taxon>
    </lineage>
</organism>
<reference evidence="1 2" key="1">
    <citation type="journal article" date="2013" name="Genome Announc.">
        <title>Genome Sequence of Serratia plymuthica Strain S13, an Endophyte with Germination- and Plant-Growth-Promoting Activity from the Flower of Styrian Oil Pumpkin.</title>
        <authorList>
            <person name="Muller H."/>
            <person name="Furnkranz M."/>
            <person name="Grube M."/>
            <person name="Berg G."/>
        </authorList>
    </citation>
    <scope>NUCLEOTIDE SEQUENCE [LARGE SCALE GENOMIC DNA]</scope>
    <source>
        <strain evidence="1">S13</strain>
    </source>
</reference>
<evidence type="ECO:0000313" key="2">
    <source>
        <dbReference type="Proteomes" id="UP000014900"/>
    </source>
</evidence>
<dbReference type="EMBL" id="CP006566">
    <property type="protein sequence ID" value="AGP46879.1"/>
    <property type="molecule type" value="Genomic_DNA"/>
</dbReference>